<dbReference type="AlphaFoldDB" id="A0A1H9U9W1"/>
<keyword evidence="3 6" id="KW-0963">Cytoplasm</keyword>
<evidence type="ECO:0000313" key="7">
    <source>
        <dbReference type="EMBL" id="SES06139.1"/>
    </source>
</evidence>
<comment type="subcellular location">
    <subcellularLocation>
        <location evidence="6">Cytoplasm</location>
    </subcellularLocation>
</comment>
<feature type="binding site" evidence="6">
    <location>
        <position position="97"/>
    </location>
    <ligand>
        <name>substrate</name>
    </ligand>
</feature>
<dbReference type="InterPro" id="IPR007721">
    <property type="entry name" value="RbsD_FucU"/>
</dbReference>
<comment type="catalytic activity">
    <reaction evidence="1 6">
        <text>beta-D-ribopyranose = beta-D-ribofuranose</text>
        <dbReference type="Rhea" id="RHEA:25432"/>
        <dbReference type="ChEBI" id="CHEBI:27476"/>
        <dbReference type="ChEBI" id="CHEBI:47002"/>
        <dbReference type="EC" id="5.4.99.62"/>
    </reaction>
</comment>
<reference evidence="8" key="1">
    <citation type="submission" date="2016-10" db="EMBL/GenBank/DDBJ databases">
        <authorList>
            <person name="de Groot N.N."/>
        </authorList>
    </citation>
    <scope>NUCLEOTIDE SEQUENCE [LARGE SCALE GENOMIC DNA]</scope>
    <source>
        <strain evidence="8">10nlg</strain>
    </source>
</reference>
<dbReference type="OrthoDB" id="9805009at2"/>
<dbReference type="STRING" id="1464123.SAMN05444126_11347"/>
<dbReference type="HAMAP" id="MF_01661">
    <property type="entry name" value="D_rib_pyranase"/>
    <property type="match status" value="1"/>
</dbReference>
<proteinExistence type="inferred from homology"/>
<protein>
    <recommendedName>
        <fullName evidence="2 6">D-ribose pyranase</fullName>
        <ecNumber evidence="2 6">5.4.99.62</ecNumber>
    </recommendedName>
</protein>
<sequence length="131" mass="14335">MQKHGILNRDIAEVLAKLGHTDQIVVADCGLPIPDGVKCIDLSLKLGTPSFTDVLDVVMAEMEVEHLLAADEMKAANPGLYRHFTETYQPPVTWVKHEQLKKDCANVKAVIRTGENTPFANVILQAGVIFG</sequence>
<dbReference type="Pfam" id="PF05025">
    <property type="entry name" value="RbsD_FucU"/>
    <property type="match status" value="1"/>
</dbReference>
<keyword evidence="4 6" id="KW-0413">Isomerase</keyword>
<dbReference type="GO" id="GO:0016872">
    <property type="term" value="F:intramolecular lyase activity"/>
    <property type="evidence" value="ECO:0007669"/>
    <property type="project" value="UniProtKB-UniRule"/>
</dbReference>
<organism evidence="7 8">
    <name type="scientific">Salisediminibacterium halotolerans</name>
    <dbReference type="NCBI Taxonomy" id="517425"/>
    <lineage>
        <taxon>Bacteria</taxon>
        <taxon>Bacillati</taxon>
        <taxon>Bacillota</taxon>
        <taxon>Bacilli</taxon>
        <taxon>Bacillales</taxon>
        <taxon>Bacillaceae</taxon>
        <taxon>Salisediminibacterium</taxon>
    </lineage>
</organism>
<dbReference type="EMBL" id="FOGV01000013">
    <property type="protein sequence ID" value="SES06139.1"/>
    <property type="molecule type" value="Genomic_DNA"/>
</dbReference>
<dbReference type="PANTHER" id="PTHR37831:SF1">
    <property type="entry name" value="D-RIBOSE PYRANASE"/>
    <property type="match status" value="1"/>
</dbReference>
<evidence type="ECO:0000256" key="5">
    <source>
        <dbReference type="ARBA" id="ARBA00023277"/>
    </source>
</evidence>
<comment type="subunit">
    <text evidence="6">Homodecamer.</text>
</comment>
<evidence type="ECO:0000313" key="8">
    <source>
        <dbReference type="Proteomes" id="UP000199318"/>
    </source>
</evidence>
<dbReference type="RefSeq" id="WP_093073006.1">
    <property type="nucleotide sequence ID" value="NZ_FOGV01000013.1"/>
</dbReference>
<keyword evidence="5 6" id="KW-0119">Carbohydrate metabolism</keyword>
<feature type="binding site" evidence="6">
    <location>
        <position position="28"/>
    </location>
    <ligand>
        <name>substrate</name>
    </ligand>
</feature>
<evidence type="ECO:0000256" key="1">
    <source>
        <dbReference type="ARBA" id="ARBA00000223"/>
    </source>
</evidence>
<comment type="pathway">
    <text evidence="6">Carbohydrate metabolism; D-ribose degradation; D-ribose 5-phosphate from beta-D-ribopyranose: step 1/2.</text>
</comment>
<dbReference type="GO" id="GO:0019303">
    <property type="term" value="P:D-ribose catabolic process"/>
    <property type="evidence" value="ECO:0007669"/>
    <property type="project" value="UniProtKB-UniRule"/>
</dbReference>
<dbReference type="NCBIfam" id="NF008761">
    <property type="entry name" value="PRK11797.1"/>
    <property type="match status" value="1"/>
</dbReference>
<evidence type="ECO:0000256" key="2">
    <source>
        <dbReference type="ARBA" id="ARBA00012862"/>
    </source>
</evidence>
<dbReference type="GO" id="GO:0005829">
    <property type="term" value="C:cytosol"/>
    <property type="evidence" value="ECO:0007669"/>
    <property type="project" value="TreeGrafter"/>
</dbReference>
<dbReference type="GO" id="GO:0048029">
    <property type="term" value="F:monosaccharide binding"/>
    <property type="evidence" value="ECO:0007669"/>
    <property type="project" value="InterPro"/>
</dbReference>
<feature type="binding site" evidence="6">
    <location>
        <begin position="119"/>
        <end position="121"/>
    </location>
    <ligand>
        <name>substrate</name>
    </ligand>
</feature>
<comment type="similarity">
    <text evidence="6">Belongs to the RbsD / FucU family. RbsD subfamily.</text>
</comment>
<dbReference type="EC" id="5.4.99.62" evidence="2 6"/>
<evidence type="ECO:0000256" key="3">
    <source>
        <dbReference type="ARBA" id="ARBA00022490"/>
    </source>
</evidence>
<dbReference type="InterPro" id="IPR023750">
    <property type="entry name" value="RbsD-like_sf"/>
</dbReference>
<accession>A0A1H9U9W1</accession>
<feature type="active site" description="Proton donor" evidence="6">
    <location>
        <position position="20"/>
    </location>
</feature>
<evidence type="ECO:0000256" key="6">
    <source>
        <dbReference type="HAMAP-Rule" id="MF_01661"/>
    </source>
</evidence>
<dbReference type="UniPathway" id="UPA00916">
    <property type="reaction ID" value="UER00888"/>
</dbReference>
<comment type="function">
    <text evidence="6">Catalyzes the interconversion of beta-pyran and beta-furan forms of D-ribose.</text>
</comment>
<dbReference type="Gene3D" id="3.40.1650.10">
    <property type="entry name" value="RbsD-like domain"/>
    <property type="match status" value="1"/>
</dbReference>
<dbReference type="InterPro" id="IPR023064">
    <property type="entry name" value="D-ribose_pyranase"/>
</dbReference>
<gene>
    <name evidence="6" type="primary">rbsD</name>
    <name evidence="7" type="ORF">SAMN05444126_11347</name>
</gene>
<dbReference type="SUPFAM" id="SSF102546">
    <property type="entry name" value="RbsD-like"/>
    <property type="match status" value="1"/>
</dbReference>
<keyword evidence="8" id="KW-1185">Reference proteome</keyword>
<name>A0A1H9U9W1_9BACI</name>
<dbReference type="GO" id="GO:0062193">
    <property type="term" value="F:D-ribose pyranase activity"/>
    <property type="evidence" value="ECO:0007669"/>
    <property type="project" value="UniProtKB-EC"/>
</dbReference>
<evidence type="ECO:0000256" key="4">
    <source>
        <dbReference type="ARBA" id="ARBA00023235"/>
    </source>
</evidence>
<dbReference type="PANTHER" id="PTHR37831">
    <property type="entry name" value="D-RIBOSE PYRANASE"/>
    <property type="match status" value="1"/>
</dbReference>
<comment type="caution">
    <text evidence="7">The sequence shown here is derived from an EMBL/GenBank/DDBJ whole genome shotgun (WGS) entry which is preliminary data.</text>
</comment>
<dbReference type="Proteomes" id="UP000199318">
    <property type="component" value="Unassembled WGS sequence"/>
</dbReference>